<feature type="binding site" evidence="8">
    <location>
        <position position="169"/>
    </location>
    <ligand>
        <name>ATP</name>
        <dbReference type="ChEBI" id="CHEBI:30616"/>
    </ligand>
</feature>
<comment type="caution">
    <text evidence="8">Lacks conserved residue(s) required for the propagation of feature annotation.</text>
</comment>
<comment type="caution">
    <text evidence="14">The sequence shown here is derived from an EMBL/GenBank/DDBJ whole genome shotgun (WGS) entry which is preliminary data.</text>
</comment>
<dbReference type="PANTHER" id="PTHR30050">
    <property type="entry name" value="CHROMOSOMAL REPLICATION INITIATOR PROTEIN DNAA"/>
    <property type="match status" value="1"/>
</dbReference>
<evidence type="ECO:0000313" key="14">
    <source>
        <dbReference type="EMBL" id="ROT46944.1"/>
    </source>
</evidence>
<dbReference type="Gene3D" id="3.40.50.300">
    <property type="entry name" value="P-loop containing nucleotide triphosphate hydrolases"/>
    <property type="match status" value="1"/>
</dbReference>
<evidence type="ECO:0000256" key="6">
    <source>
        <dbReference type="ARBA" id="ARBA00023121"/>
    </source>
</evidence>
<feature type="domain" description="AAA+ ATPase" evidence="12">
    <location>
        <begin position="154"/>
        <end position="284"/>
    </location>
</feature>
<dbReference type="InterPro" id="IPR024633">
    <property type="entry name" value="DnaA_N_dom"/>
</dbReference>
<dbReference type="NCBIfam" id="TIGR00362">
    <property type="entry name" value="DnaA"/>
    <property type="match status" value="1"/>
</dbReference>
<dbReference type="InterPro" id="IPR018312">
    <property type="entry name" value="Chromosome_initiator_DnaA_CS"/>
</dbReference>
<feature type="domain" description="Chromosomal replication initiator DnaA C-terminal" evidence="13">
    <location>
        <begin position="366"/>
        <end position="435"/>
    </location>
</feature>
<dbReference type="GO" id="GO:0006275">
    <property type="term" value="P:regulation of DNA replication"/>
    <property type="evidence" value="ECO:0007669"/>
    <property type="project" value="UniProtKB-UniRule"/>
</dbReference>
<accession>A0A3N2QAW5</accession>
<dbReference type="OrthoDB" id="9807019at2"/>
<dbReference type="GO" id="GO:0008289">
    <property type="term" value="F:lipid binding"/>
    <property type="evidence" value="ECO:0007669"/>
    <property type="project" value="UniProtKB-KW"/>
</dbReference>
<dbReference type="InterPro" id="IPR001957">
    <property type="entry name" value="Chromosome_initiator_DnaA"/>
</dbReference>
<dbReference type="AlphaFoldDB" id="A0A3N2QAW5"/>
<evidence type="ECO:0000256" key="4">
    <source>
        <dbReference type="ARBA" id="ARBA00022741"/>
    </source>
</evidence>
<comment type="similarity">
    <text evidence="1 8 11">Belongs to the DnaA family.</text>
</comment>
<comment type="subcellular location">
    <subcellularLocation>
        <location evidence="8">Cytoplasm</location>
    </subcellularLocation>
</comment>
<dbReference type="GO" id="GO:0005737">
    <property type="term" value="C:cytoplasm"/>
    <property type="evidence" value="ECO:0007669"/>
    <property type="project" value="UniProtKB-SubCell"/>
</dbReference>
<protein>
    <recommendedName>
        <fullName evidence="8 9">Chromosomal replication initiator protein DnaA</fullName>
    </recommendedName>
</protein>
<dbReference type="GO" id="GO:0005886">
    <property type="term" value="C:plasma membrane"/>
    <property type="evidence" value="ECO:0007669"/>
    <property type="project" value="TreeGrafter"/>
</dbReference>
<dbReference type="PRINTS" id="PR00051">
    <property type="entry name" value="DNAA"/>
</dbReference>
<evidence type="ECO:0000259" key="12">
    <source>
        <dbReference type="SMART" id="SM00382"/>
    </source>
</evidence>
<dbReference type="SUPFAM" id="SSF52540">
    <property type="entry name" value="P-loop containing nucleoside triphosphate hydrolases"/>
    <property type="match status" value="1"/>
</dbReference>
<dbReference type="InterPro" id="IPR038454">
    <property type="entry name" value="DnaA_N_sf"/>
</dbReference>
<dbReference type="Gene3D" id="1.10.8.60">
    <property type="match status" value="1"/>
</dbReference>
<comment type="domain">
    <text evidence="8">Domain I is involved in oligomerization and binding regulators, domain II is flexibile and of varying length in different bacteria, domain III forms the AAA+ region, while domain IV binds dsDNA.</text>
</comment>
<proteinExistence type="inferred from homology"/>
<dbReference type="CDD" id="cd00009">
    <property type="entry name" value="AAA"/>
    <property type="match status" value="1"/>
</dbReference>
<dbReference type="RefSeq" id="WP_123663586.1">
    <property type="nucleotide sequence ID" value="NZ_RARA01000027.1"/>
</dbReference>
<dbReference type="EMBL" id="RARA01000027">
    <property type="protein sequence ID" value="ROT46944.1"/>
    <property type="molecule type" value="Genomic_DNA"/>
</dbReference>
<evidence type="ECO:0000256" key="5">
    <source>
        <dbReference type="ARBA" id="ARBA00022840"/>
    </source>
</evidence>
<dbReference type="PROSITE" id="PS01008">
    <property type="entry name" value="DNAA"/>
    <property type="match status" value="1"/>
</dbReference>
<evidence type="ECO:0000256" key="1">
    <source>
        <dbReference type="ARBA" id="ARBA00006583"/>
    </source>
</evidence>
<dbReference type="GO" id="GO:0003688">
    <property type="term" value="F:DNA replication origin binding"/>
    <property type="evidence" value="ECO:0007669"/>
    <property type="project" value="UniProtKB-UniRule"/>
</dbReference>
<evidence type="ECO:0000256" key="9">
    <source>
        <dbReference type="NCBIfam" id="TIGR00362"/>
    </source>
</evidence>
<gene>
    <name evidence="8 14" type="primary">dnaA</name>
    <name evidence="14" type="ORF">EDM02_05195</name>
</gene>
<dbReference type="FunFam" id="3.40.50.300:FF:000668">
    <property type="entry name" value="Chromosomal replication initiator protein DnaA"/>
    <property type="match status" value="1"/>
</dbReference>
<dbReference type="Proteomes" id="UP000270927">
    <property type="component" value="Unassembled WGS sequence"/>
</dbReference>
<dbReference type="InterPro" id="IPR013317">
    <property type="entry name" value="DnaA_dom"/>
</dbReference>
<reference evidence="14 15" key="1">
    <citation type="submission" date="2018-09" db="EMBL/GenBank/DDBJ databases">
        <title>Comparative Genomics of Wolbachia-Cardinium Dual Endosymbiosis in a Plant-Parasitic Nematode.</title>
        <authorList>
            <person name="Brown A.M.V."/>
            <person name="Wasala S.K."/>
            <person name="Howe D.K."/>
            <person name="Peetz A.B."/>
            <person name="Zasada I.A."/>
            <person name="Denver D.R."/>
        </authorList>
    </citation>
    <scope>NUCLEOTIDE SEQUENCE [LARGE SCALE GENOMIC DNA]</scope>
    <source>
        <strain evidence="14 15">Pp_1</strain>
    </source>
</reference>
<comment type="subunit">
    <text evidence="8">Oligomerizes as a right-handed, spiral filament on DNA at oriC.</text>
</comment>
<dbReference type="InterPro" id="IPR003593">
    <property type="entry name" value="AAA+_ATPase"/>
</dbReference>
<comment type="function">
    <text evidence="8 10">Plays an essential role in the initiation and regulation of chromosomal replication. ATP-DnaA binds to the origin of replication (oriC) to initiate formation of the DNA replication initiation complex once per cell cycle. Binds the DnaA box (a 9 base pair repeat at the origin) and separates the double-stranded (ds)DNA. Forms a right-handed helical filament on oriC DNA; dsDNA binds to the exterior of the filament while single-stranded (ss)DNA is stabiized in the filament's interior. The ATP-DnaA-oriC complex binds and stabilizes one strand of the AT-rich DNA unwinding element (DUE), permitting loading of DNA polymerase. After initiation quickly degrades to an ADP-DnaA complex that is not apt for DNA replication. Binds acidic phospholipids.</text>
</comment>
<dbReference type="Gene3D" id="3.30.300.180">
    <property type="match status" value="1"/>
</dbReference>
<evidence type="ECO:0000259" key="13">
    <source>
        <dbReference type="SMART" id="SM00760"/>
    </source>
</evidence>
<feature type="binding site" evidence="8">
    <location>
        <position position="168"/>
    </location>
    <ligand>
        <name>ATP</name>
        <dbReference type="ChEBI" id="CHEBI:30616"/>
    </ligand>
</feature>
<dbReference type="Pfam" id="PF00308">
    <property type="entry name" value="Bac_DnaA"/>
    <property type="match status" value="1"/>
</dbReference>
<dbReference type="SMART" id="SM00760">
    <property type="entry name" value="Bac_DnaA_C"/>
    <property type="match status" value="1"/>
</dbReference>
<name>A0A3N2QAW5_9BACT</name>
<evidence type="ECO:0000256" key="8">
    <source>
        <dbReference type="HAMAP-Rule" id="MF_00377"/>
    </source>
</evidence>
<feature type="binding site" evidence="8">
    <location>
        <position position="167"/>
    </location>
    <ligand>
        <name>ATP</name>
        <dbReference type="ChEBI" id="CHEBI:30616"/>
    </ligand>
</feature>
<dbReference type="Pfam" id="PF11638">
    <property type="entry name" value="DnaA_N"/>
    <property type="match status" value="1"/>
</dbReference>
<feature type="region of interest" description="Domain I, interacts with DnaA modulators" evidence="8">
    <location>
        <begin position="1"/>
        <end position="112"/>
    </location>
</feature>
<keyword evidence="6 8" id="KW-0446">Lipid-binding</keyword>
<keyword evidence="3 8" id="KW-0235">DNA replication</keyword>
<feature type="region of interest" description="Domain IV, binds dsDNA" evidence="8">
    <location>
        <begin position="338"/>
        <end position="464"/>
    </location>
</feature>
<sequence length="464" mass="52416">MHTDSKIIWEKCLLYIQGQLSEQIYKTWFSPIVAKHFKDGVLTIQVPSQFFYEWLEEHHLPLLKQAVLQEIGPHGKLEYAIVIDKGNKKQKPLMVNLPTYPGPVPRDSGEKTASSNAIFQLNPNYLFDNLIEGSCNQLAKSAAQAVAKNPGGTAFNPLMLYGGVGLGKTHISQAVGNEVRTTFPDKKIAYIASEKFTTQFIEALRNNHVQSFTEQYLTVDVLILDDIQFLSGKERTQEIFFHIFNHLHQLKKQIVITGDCAPRNLKGLQERLLSRFKWGLTADLQRPDFETRVAIIHSKVAADGINLSSELINYVATHVDTNVRELEGVLISLIAHASLARRDINIELAQQVLKHIVQQNPTLETTIEVLQQQVAAHYNISVDDLKGKSRKKEMVVARQAAMHLIKKYTTHSLKSIGAYFGGRDHTTVIHAIQVVEELLHTDPQYAHLYELIEQKIKSSITNSY</sequence>
<keyword evidence="2 8" id="KW-0963">Cytoplasm</keyword>
<dbReference type="InterPro" id="IPR027417">
    <property type="entry name" value="P-loop_NTPase"/>
</dbReference>
<keyword evidence="7 8" id="KW-0238">DNA-binding</keyword>
<dbReference type="InterPro" id="IPR020591">
    <property type="entry name" value="Chromosome_initiator_DnaA-like"/>
</dbReference>
<evidence type="ECO:0000256" key="10">
    <source>
        <dbReference type="RuleBase" id="RU000577"/>
    </source>
</evidence>
<organism evidence="14 15">
    <name type="scientific">Candidatus Cardinium hertigii</name>
    <dbReference type="NCBI Taxonomy" id="247481"/>
    <lineage>
        <taxon>Bacteria</taxon>
        <taxon>Pseudomonadati</taxon>
        <taxon>Bacteroidota</taxon>
        <taxon>Cytophagia</taxon>
        <taxon>Cytophagales</taxon>
        <taxon>Amoebophilaceae</taxon>
        <taxon>Candidatus Cardinium</taxon>
    </lineage>
</organism>
<dbReference type="CDD" id="cd06571">
    <property type="entry name" value="Bac_DnaA_C"/>
    <property type="match status" value="1"/>
</dbReference>
<dbReference type="Gene3D" id="1.10.1750.10">
    <property type="match status" value="1"/>
</dbReference>
<dbReference type="HAMAP" id="MF_00377">
    <property type="entry name" value="DnaA_bact"/>
    <property type="match status" value="1"/>
</dbReference>
<dbReference type="SMART" id="SM00382">
    <property type="entry name" value="AAA"/>
    <property type="match status" value="1"/>
</dbReference>
<evidence type="ECO:0000256" key="3">
    <source>
        <dbReference type="ARBA" id="ARBA00022705"/>
    </source>
</evidence>
<feature type="binding site" evidence="8">
    <location>
        <position position="165"/>
    </location>
    <ligand>
        <name>ATP</name>
        <dbReference type="ChEBI" id="CHEBI:30616"/>
    </ligand>
</feature>
<dbReference type="PANTHER" id="PTHR30050:SF2">
    <property type="entry name" value="CHROMOSOMAL REPLICATION INITIATOR PROTEIN DNAA"/>
    <property type="match status" value="1"/>
</dbReference>
<dbReference type="InterPro" id="IPR013159">
    <property type="entry name" value="DnaA_C"/>
</dbReference>
<keyword evidence="15" id="KW-1185">Reference proteome</keyword>
<evidence type="ECO:0000256" key="11">
    <source>
        <dbReference type="RuleBase" id="RU004227"/>
    </source>
</evidence>
<keyword evidence="5 8" id="KW-0067">ATP-binding</keyword>
<dbReference type="Pfam" id="PF08299">
    <property type="entry name" value="Bac_DnaA_C"/>
    <property type="match status" value="1"/>
</dbReference>
<dbReference type="SUPFAM" id="SSF48295">
    <property type="entry name" value="TrpR-like"/>
    <property type="match status" value="1"/>
</dbReference>
<keyword evidence="4 8" id="KW-0547">Nucleotide-binding</keyword>
<dbReference type="InterPro" id="IPR010921">
    <property type="entry name" value="Trp_repressor/repl_initiator"/>
</dbReference>
<evidence type="ECO:0000313" key="15">
    <source>
        <dbReference type="Proteomes" id="UP000270927"/>
    </source>
</evidence>
<dbReference type="GO" id="GO:0005524">
    <property type="term" value="F:ATP binding"/>
    <property type="evidence" value="ECO:0007669"/>
    <property type="project" value="UniProtKB-UniRule"/>
</dbReference>
<evidence type="ECO:0000256" key="2">
    <source>
        <dbReference type="ARBA" id="ARBA00022490"/>
    </source>
</evidence>
<dbReference type="GO" id="GO:0006270">
    <property type="term" value="P:DNA replication initiation"/>
    <property type="evidence" value="ECO:0007669"/>
    <property type="project" value="UniProtKB-UniRule"/>
</dbReference>
<evidence type="ECO:0000256" key="7">
    <source>
        <dbReference type="ARBA" id="ARBA00023125"/>
    </source>
</evidence>